<proteinExistence type="predicted"/>
<keyword evidence="2" id="KW-1185">Reference proteome</keyword>
<sequence>MKKTASLYRATLETSLKPFKSMEPVHVEEVCKEMLRQWQPLISMAEHCSILLWTADGSEILMWNGDYDSEIEWARYIGLANEECFGITDPDDPMRAREYSENPVRITYRDLQRIVATFKRLAVEQGLQMQVGATFDPGPEFVYSDFKYKLHPEVNEAALGGNFVSLRPDYKVICSWSKLKEDHVPYTGFPNGIPEGTSFGRFLGRQSQHFFTDFGFDYIWFSNGFGFSYFPWTFLGSNFDGHQFNQVDFQEMSGNVMSFWDDFKKECPDFRTEVRGTNFSTGIDLAKDFVPLQELYAKKYLEFPPPNSPWGALNRDFGLEMVGLMSRIAELPGKTFPFRFYANDPWFWQNPWWDAYDREAYDIYCPLSIGRMNAEGSIENPGIVEILTIDTEKGELVEECPMEVIPHIARAIKDFPDQPGVLTWLYPFKEYFAEVAESQERASLVFFDEWFVRNAINQGLTLNTVVSTDSFTQIVNRNIPCLQETVLFASASLMTGERTKQLALFVRQGGKVLLYGPLSDPTLLGLLNLQQTVGIYGELELQTIMEEDVLKHPRSSLLKHDPLISGGPICEIVAQSTDEYTQIRAVVSQQAQTRVYALSRNLPEWNGGSIAWLRGTLAFETGSNSHLPIRHGMEYVDTSVLTRYLLADLGYVFLQTRYDDTTTFYPGTRYQEHAKPIYCFVSRHDNAYHFSGYKQDTTATIQFQFPYGAPLLIGQSALIENSRVTYSLDCAFHKECRVFVKQTQSGIVACKEGHPIRTRNKATNRSIVVTGLQAAEVTILPPLEILRSGTVEVNNEGRYIEFADHSAEGFIRLEDISGTIEITW</sequence>
<dbReference type="EMBL" id="AP019308">
    <property type="protein sequence ID" value="BBH24553.1"/>
    <property type="molecule type" value="Genomic_DNA"/>
</dbReference>
<dbReference type="Proteomes" id="UP000275368">
    <property type="component" value="Chromosome"/>
</dbReference>
<gene>
    <name evidence="1" type="ORF">Back11_58980</name>
</gene>
<organism evidence="1 2">
    <name type="scientific">Paenibacillus baekrokdamisoli</name>
    <dbReference type="NCBI Taxonomy" id="1712516"/>
    <lineage>
        <taxon>Bacteria</taxon>
        <taxon>Bacillati</taxon>
        <taxon>Bacillota</taxon>
        <taxon>Bacilli</taxon>
        <taxon>Bacillales</taxon>
        <taxon>Paenibacillaceae</taxon>
        <taxon>Paenibacillus</taxon>
    </lineage>
</organism>
<protein>
    <submittedName>
        <fullName evidence="1">Uncharacterized protein</fullName>
    </submittedName>
</protein>
<dbReference type="AlphaFoldDB" id="A0A3G9JHW8"/>
<accession>A0A3G9JHW8</accession>
<name>A0A3G9JHW8_9BACL</name>
<evidence type="ECO:0000313" key="1">
    <source>
        <dbReference type="EMBL" id="BBH24553.1"/>
    </source>
</evidence>
<reference evidence="1 2" key="1">
    <citation type="submission" date="2018-11" db="EMBL/GenBank/DDBJ databases">
        <title>Complete genome sequence of Paenibacillus baekrokdamisoli strain KCTC 33723.</title>
        <authorList>
            <person name="Kang S.W."/>
            <person name="Lee K.C."/>
            <person name="Kim K.K."/>
            <person name="Kim J.S."/>
            <person name="Kim D.S."/>
            <person name="Ko S.H."/>
            <person name="Yang S.H."/>
            <person name="Lee J.S."/>
        </authorList>
    </citation>
    <scope>NUCLEOTIDE SEQUENCE [LARGE SCALE GENOMIC DNA]</scope>
    <source>
        <strain evidence="1 2">KCTC 33723</strain>
    </source>
</reference>
<dbReference type="OrthoDB" id="2482871at2"/>
<evidence type="ECO:0000313" key="2">
    <source>
        <dbReference type="Proteomes" id="UP000275368"/>
    </source>
</evidence>
<dbReference type="RefSeq" id="WP_125664847.1">
    <property type="nucleotide sequence ID" value="NZ_AP019308.1"/>
</dbReference>
<dbReference type="KEGG" id="pbk:Back11_58980"/>